<evidence type="ECO:0000313" key="2">
    <source>
        <dbReference type="EMBL" id="KAH3794709.1"/>
    </source>
</evidence>
<comment type="caution">
    <text evidence="2">The sequence shown here is derived from an EMBL/GenBank/DDBJ whole genome shotgun (WGS) entry which is preliminary data.</text>
</comment>
<gene>
    <name evidence="2" type="ORF">DPMN_148247</name>
</gene>
<dbReference type="Proteomes" id="UP000828390">
    <property type="component" value="Unassembled WGS sequence"/>
</dbReference>
<dbReference type="EMBL" id="JAIWYP010000007">
    <property type="protein sequence ID" value="KAH3794709.1"/>
    <property type="molecule type" value="Genomic_DNA"/>
</dbReference>
<protein>
    <submittedName>
        <fullName evidence="2">Uncharacterized protein</fullName>
    </submittedName>
</protein>
<reference evidence="2" key="2">
    <citation type="submission" date="2020-11" db="EMBL/GenBank/DDBJ databases">
        <authorList>
            <person name="McCartney M.A."/>
            <person name="Auch B."/>
            <person name="Kono T."/>
            <person name="Mallez S."/>
            <person name="Becker A."/>
            <person name="Gohl D.M."/>
            <person name="Silverstein K.A.T."/>
            <person name="Koren S."/>
            <person name="Bechman K.B."/>
            <person name="Herman A."/>
            <person name="Abrahante J.E."/>
            <person name="Garbe J."/>
        </authorList>
    </citation>
    <scope>NUCLEOTIDE SEQUENCE</scope>
    <source>
        <strain evidence="2">Duluth1</strain>
        <tissue evidence="2">Whole animal</tissue>
    </source>
</reference>
<keyword evidence="1" id="KW-0812">Transmembrane</keyword>
<organism evidence="2 3">
    <name type="scientific">Dreissena polymorpha</name>
    <name type="common">Zebra mussel</name>
    <name type="synonym">Mytilus polymorpha</name>
    <dbReference type="NCBI Taxonomy" id="45954"/>
    <lineage>
        <taxon>Eukaryota</taxon>
        <taxon>Metazoa</taxon>
        <taxon>Spiralia</taxon>
        <taxon>Lophotrochozoa</taxon>
        <taxon>Mollusca</taxon>
        <taxon>Bivalvia</taxon>
        <taxon>Autobranchia</taxon>
        <taxon>Heteroconchia</taxon>
        <taxon>Euheterodonta</taxon>
        <taxon>Imparidentia</taxon>
        <taxon>Neoheterodontei</taxon>
        <taxon>Myida</taxon>
        <taxon>Dreissenoidea</taxon>
        <taxon>Dreissenidae</taxon>
        <taxon>Dreissena</taxon>
    </lineage>
</organism>
<keyword evidence="1" id="KW-0472">Membrane</keyword>
<accession>A0A9D4F977</accession>
<feature type="transmembrane region" description="Helical" evidence="1">
    <location>
        <begin position="53"/>
        <end position="75"/>
    </location>
</feature>
<proteinExistence type="predicted"/>
<evidence type="ECO:0000256" key="1">
    <source>
        <dbReference type="SAM" id="Phobius"/>
    </source>
</evidence>
<keyword evidence="3" id="KW-1185">Reference proteome</keyword>
<evidence type="ECO:0000313" key="3">
    <source>
        <dbReference type="Proteomes" id="UP000828390"/>
    </source>
</evidence>
<name>A0A9D4F977_DREPO</name>
<dbReference type="AlphaFoldDB" id="A0A9D4F977"/>
<reference evidence="2" key="1">
    <citation type="journal article" date="2019" name="bioRxiv">
        <title>The Genome of the Zebra Mussel, Dreissena polymorpha: A Resource for Invasive Species Research.</title>
        <authorList>
            <person name="McCartney M.A."/>
            <person name="Auch B."/>
            <person name="Kono T."/>
            <person name="Mallez S."/>
            <person name="Zhang Y."/>
            <person name="Obille A."/>
            <person name="Becker A."/>
            <person name="Abrahante J.E."/>
            <person name="Garbe J."/>
            <person name="Badalamenti J.P."/>
            <person name="Herman A."/>
            <person name="Mangelson H."/>
            <person name="Liachko I."/>
            <person name="Sullivan S."/>
            <person name="Sone E.D."/>
            <person name="Koren S."/>
            <person name="Silverstein K.A.T."/>
            <person name="Beckman K.B."/>
            <person name="Gohl D.M."/>
        </authorList>
    </citation>
    <scope>NUCLEOTIDE SEQUENCE</scope>
    <source>
        <strain evidence="2">Duluth1</strain>
        <tissue evidence="2">Whole animal</tissue>
    </source>
</reference>
<sequence>MGPMWAPIWAQCGLPTWDPDGECNRTPYGSHVWVPRLHSRSGSHVCSPHGTHIGAFMGPTWAALLLNMGYIQAALLLNMGYIRAAIVLCTSIWLHTGINVLNIGYKRLALYSIWVPHVHRACKILDTA</sequence>
<keyword evidence="1" id="KW-1133">Transmembrane helix</keyword>